<evidence type="ECO:0000259" key="10">
    <source>
        <dbReference type="Pfam" id="PF13847"/>
    </source>
</evidence>
<feature type="domain" description="Methyltransferase" evidence="10">
    <location>
        <begin position="113"/>
        <end position="259"/>
    </location>
</feature>
<dbReference type="Proteomes" id="UP000279259">
    <property type="component" value="Unassembled WGS sequence"/>
</dbReference>
<reference evidence="11 12" key="1">
    <citation type="submission" date="2018-11" db="EMBL/GenBank/DDBJ databases">
        <title>Genome sequence of Saitozyma podzolica DSM 27192.</title>
        <authorList>
            <person name="Aliyu H."/>
            <person name="Gorte O."/>
            <person name="Ochsenreither K."/>
        </authorList>
    </citation>
    <scope>NUCLEOTIDE SEQUENCE [LARGE SCALE GENOMIC DNA]</scope>
    <source>
        <strain evidence="11 12">DSM 27192</strain>
    </source>
</reference>
<comment type="similarity">
    <text evidence="3">Belongs to the methyltransferase superfamily. Arsenite methyltransferase family.</text>
</comment>
<gene>
    <name evidence="11" type="ORF">EHS25_010187</name>
</gene>
<dbReference type="Pfam" id="PF13847">
    <property type="entry name" value="Methyltransf_31"/>
    <property type="match status" value="1"/>
</dbReference>
<evidence type="ECO:0000256" key="3">
    <source>
        <dbReference type="ARBA" id="ARBA00034487"/>
    </source>
</evidence>
<evidence type="ECO:0000256" key="7">
    <source>
        <dbReference type="ARBA" id="ARBA00047943"/>
    </source>
</evidence>
<dbReference type="PANTHER" id="PTHR43675:SF8">
    <property type="entry name" value="ARSENITE METHYLTRANSFERASE"/>
    <property type="match status" value="1"/>
</dbReference>
<proteinExistence type="inferred from homology"/>
<evidence type="ECO:0000313" key="11">
    <source>
        <dbReference type="EMBL" id="RSH91011.1"/>
    </source>
</evidence>
<dbReference type="NCBIfam" id="NF008823">
    <property type="entry name" value="PRK11873.1"/>
    <property type="match status" value="1"/>
</dbReference>
<dbReference type="Gene3D" id="3.40.50.150">
    <property type="entry name" value="Vaccinia Virus protein VP39"/>
    <property type="match status" value="1"/>
</dbReference>
<accession>A0A427YIV8</accession>
<sequence>MSTTACCQGGSTCRTAGSAPPSDALKDQPGCGSTNSADVRETVRERYAALAKAASQEAGVSCCLSDAVMSSPADNTGVFGSTLYDKAETTDIPDAAVGASLGCGVPTAVADLHEGETVLDLGSGAGADVFISARRVGPTGKVIGIDMTDEMVSLARDNASKAGIANVQFVKGYLEDMPLGDSSVDVIISNCVINLSGDKVRVLREAARVLRPGGRFAVSDVIADPGTDEATLADMAAWTGCIAGALTEHEFRDALESAGFDHIEISETHRVHEHAAAAIIRARKPPSRLELQQATRRMIIAGRS</sequence>
<dbReference type="InterPro" id="IPR026669">
    <property type="entry name" value="Arsenite_MeTrfase-like"/>
</dbReference>
<evidence type="ECO:0000256" key="1">
    <source>
        <dbReference type="ARBA" id="ARBA00022679"/>
    </source>
</evidence>
<keyword evidence="1" id="KW-0808">Transferase</keyword>
<dbReference type="AlphaFoldDB" id="A0A427YIV8"/>
<evidence type="ECO:0000256" key="2">
    <source>
        <dbReference type="ARBA" id="ARBA00022691"/>
    </source>
</evidence>
<dbReference type="InterPro" id="IPR029063">
    <property type="entry name" value="SAM-dependent_MTases_sf"/>
</dbReference>
<dbReference type="GO" id="GO:0030791">
    <property type="term" value="F:arsenite methyltransferase activity"/>
    <property type="evidence" value="ECO:0007669"/>
    <property type="project" value="UniProtKB-EC"/>
</dbReference>
<dbReference type="OrthoDB" id="8300214at2759"/>
<comment type="catalytic activity">
    <reaction evidence="8">
        <text>arsenic triglutathione + 3 [thioredoxin]-dithiol + 3 S-adenosyl-L-methionine = trimethylarsine + 3 [thioredoxin]-disulfide + 3 glutathione + 3 S-adenosyl-L-homocysteine + 3 H(+)</text>
        <dbReference type="Rhea" id="RHEA:69432"/>
        <dbReference type="Rhea" id="RHEA-COMP:10698"/>
        <dbReference type="Rhea" id="RHEA-COMP:10700"/>
        <dbReference type="ChEBI" id="CHEBI:15378"/>
        <dbReference type="ChEBI" id="CHEBI:27130"/>
        <dbReference type="ChEBI" id="CHEBI:29950"/>
        <dbReference type="ChEBI" id="CHEBI:50058"/>
        <dbReference type="ChEBI" id="CHEBI:57856"/>
        <dbReference type="ChEBI" id="CHEBI:57925"/>
        <dbReference type="ChEBI" id="CHEBI:59789"/>
        <dbReference type="ChEBI" id="CHEBI:183640"/>
        <dbReference type="EC" id="2.1.1.137"/>
    </reaction>
</comment>
<dbReference type="SUPFAM" id="SSF53335">
    <property type="entry name" value="S-adenosyl-L-methionine-dependent methyltransferases"/>
    <property type="match status" value="1"/>
</dbReference>
<evidence type="ECO:0000313" key="12">
    <source>
        <dbReference type="Proteomes" id="UP000279259"/>
    </source>
</evidence>
<keyword evidence="2" id="KW-0949">S-adenosyl-L-methionine</keyword>
<organism evidence="11 12">
    <name type="scientific">Saitozyma podzolica</name>
    <dbReference type="NCBI Taxonomy" id="1890683"/>
    <lineage>
        <taxon>Eukaryota</taxon>
        <taxon>Fungi</taxon>
        <taxon>Dikarya</taxon>
        <taxon>Basidiomycota</taxon>
        <taxon>Agaricomycotina</taxon>
        <taxon>Tremellomycetes</taxon>
        <taxon>Tremellales</taxon>
        <taxon>Trimorphomycetaceae</taxon>
        <taxon>Saitozyma</taxon>
    </lineage>
</organism>
<dbReference type="InterPro" id="IPR025714">
    <property type="entry name" value="Methyltranfer_dom"/>
</dbReference>
<evidence type="ECO:0000256" key="6">
    <source>
        <dbReference type="ARBA" id="ARBA00047941"/>
    </source>
</evidence>
<dbReference type="STRING" id="1890683.A0A427YIV8"/>
<evidence type="ECO:0000256" key="4">
    <source>
        <dbReference type="ARBA" id="ARBA00034521"/>
    </source>
</evidence>
<comment type="caution">
    <text evidence="11">The sequence shown here is derived from an EMBL/GenBank/DDBJ whole genome shotgun (WGS) entry which is preliminary data.</text>
</comment>
<comment type="catalytic activity">
    <reaction evidence="7">
        <text>arsenic triglutathione + 2 [thioredoxin]-dithiol + 2 S-adenosyl-L-methionine + H2O = dimethylarsinous acid + 2 [thioredoxin]-disulfide + 3 glutathione + 2 S-adenosyl-L-homocysteine + 2 H(+)</text>
        <dbReference type="Rhea" id="RHEA:69464"/>
        <dbReference type="Rhea" id="RHEA-COMP:10698"/>
        <dbReference type="Rhea" id="RHEA-COMP:10700"/>
        <dbReference type="ChEBI" id="CHEBI:15377"/>
        <dbReference type="ChEBI" id="CHEBI:15378"/>
        <dbReference type="ChEBI" id="CHEBI:23808"/>
        <dbReference type="ChEBI" id="CHEBI:29950"/>
        <dbReference type="ChEBI" id="CHEBI:50058"/>
        <dbReference type="ChEBI" id="CHEBI:57856"/>
        <dbReference type="ChEBI" id="CHEBI:57925"/>
        <dbReference type="ChEBI" id="CHEBI:59789"/>
        <dbReference type="ChEBI" id="CHEBI:183640"/>
        <dbReference type="EC" id="2.1.1.137"/>
    </reaction>
</comment>
<dbReference type="PANTHER" id="PTHR43675">
    <property type="entry name" value="ARSENITE METHYLTRANSFERASE"/>
    <property type="match status" value="1"/>
</dbReference>
<name>A0A427YIV8_9TREE</name>
<comment type="catalytic activity">
    <reaction evidence="6">
        <text>arsenic triglutathione + [thioredoxin]-dithiol + S-adenosyl-L-methionine + 2 H2O = methylarsonous acid + [thioredoxin]-disulfide + 3 glutathione + S-adenosyl-L-homocysteine + H(+)</text>
        <dbReference type="Rhea" id="RHEA:69460"/>
        <dbReference type="Rhea" id="RHEA-COMP:10698"/>
        <dbReference type="Rhea" id="RHEA-COMP:10700"/>
        <dbReference type="ChEBI" id="CHEBI:15377"/>
        <dbReference type="ChEBI" id="CHEBI:15378"/>
        <dbReference type="ChEBI" id="CHEBI:17826"/>
        <dbReference type="ChEBI" id="CHEBI:29950"/>
        <dbReference type="ChEBI" id="CHEBI:50058"/>
        <dbReference type="ChEBI" id="CHEBI:57856"/>
        <dbReference type="ChEBI" id="CHEBI:57925"/>
        <dbReference type="ChEBI" id="CHEBI:59789"/>
        <dbReference type="ChEBI" id="CHEBI:183640"/>
        <dbReference type="EC" id="2.1.1.137"/>
    </reaction>
</comment>
<dbReference type="EMBL" id="RSCD01000009">
    <property type="protein sequence ID" value="RSH91011.1"/>
    <property type="molecule type" value="Genomic_DNA"/>
</dbReference>
<evidence type="ECO:0000256" key="5">
    <source>
        <dbReference type="ARBA" id="ARBA00034545"/>
    </source>
</evidence>
<evidence type="ECO:0000256" key="8">
    <source>
        <dbReference type="ARBA" id="ARBA00048428"/>
    </source>
</evidence>
<dbReference type="CDD" id="cd02440">
    <property type="entry name" value="AdoMet_MTases"/>
    <property type="match status" value="1"/>
</dbReference>
<evidence type="ECO:0000256" key="9">
    <source>
        <dbReference type="SAM" id="MobiDB-lite"/>
    </source>
</evidence>
<feature type="region of interest" description="Disordered" evidence="9">
    <location>
        <begin position="14"/>
        <end position="37"/>
    </location>
</feature>
<dbReference type="EC" id="2.1.1.137" evidence="4"/>
<keyword evidence="12" id="KW-1185">Reference proteome</keyword>
<protein>
    <recommendedName>
        <fullName evidence="5">Arsenite methyltransferase</fullName>
        <ecNumber evidence="4">2.1.1.137</ecNumber>
    </recommendedName>
</protein>